<dbReference type="EMBL" id="CAJVPP010009384">
    <property type="protein sequence ID" value="CAG8704252.1"/>
    <property type="molecule type" value="Genomic_DNA"/>
</dbReference>
<evidence type="ECO:0000313" key="1">
    <source>
        <dbReference type="EMBL" id="CAG8704252.1"/>
    </source>
</evidence>
<evidence type="ECO:0000313" key="2">
    <source>
        <dbReference type="Proteomes" id="UP000789375"/>
    </source>
</evidence>
<protein>
    <submittedName>
        <fullName evidence="1">14410_t:CDS:1</fullName>
    </submittedName>
</protein>
<name>A0A9N9N5Z2_FUNMO</name>
<proteinExistence type="predicted"/>
<accession>A0A9N9N5Z2</accession>
<organism evidence="1 2">
    <name type="scientific">Funneliformis mosseae</name>
    <name type="common">Endomycorrhizal fungus</name>
    <name type="synonym">Glomus mosseae</name>
    <dbReference type="NCBI Taxonomy" id="27381"/>
    <lineage>
        <taxon>Eukaryota</taxon>
        <taxon>Fungi</taxon>
        <taxon>Fungi incertae sedis</taxon>
        <taxon>Mucoromycota</taxon>
        <taxon>Glomeromycotina</taxon>
        <taxon>Glomeromycetes</taxon>
        <taxon>Glomerales</taxon>
        <taxon>Glomeraceae</taxon>
        <taxon>Funneliformis</taxon>
    </lineage>
</organism>
<sequence length="74" mass="8513">MEIIDVCDEAEMIDACGEMKMMDTFSDSSSYSELLSRPITNNDELILFESNSDYFEESQNSEYDSQIDDNKGYL</sequence>
<dbReference type="Proteomes" id="UP000789375">
    <property type="component" value="Unassembled WGS sequence"/>
</dbReference>
<dbReference type="AlphaFoldDB" id="A0A9N9N5Z2"/>
<keyword evidence="2" id="KW-1185">Reference proteome</keyword>
<comment type="caution">
    <text evidence="1">The sequence shown here is derived from an EMBL/GenBank/DDBJ whole genome shotgun (WGS) entry which is preliminary data.</text>
</comment>
<reference evidence="1" key="1">
    <citation type="submission" date="2021-06" db="EMBL/GenBank/DDBJ databases">
        <authorList>
            <person name="Kallberg Y."/>
            <person name="Tangrot J."/>
            <person name="Rosling A."/>
        </authorList>
    </citation>
    <scope>NUCLEOTIDE SEQUENCE</scope>
    <source>
        <strain evidence="1">87-6 pot B 2015</strain>
    </source>
</reference>
<gene>
    <name evidence="1" type="ORF">FMOSSE_LOCUS13967</name>
</gene>